<reference evidence="8 9" key="1">
    <citation type="submission" date="2020-11" db="EMBL/GenBank/DDBJ databases">
        <title>Carbohydrate-dependent, anaerobic sulfur respiration: A novel catabolism in halophilic archaea.</title>
        <authorList>
            <person name="Sorokin D.Y."/>
            <person name="Messina E."/>
            <person name="Smedile F."/>
            <person name="La Cono V."/>
            <person name="Hallsworth J.E."/>
            <person name="Yakimov M.M."/>
        </authorList>
    </citation>
    <scope>NUCLEOTIDE SEQUENCE [LARGE SCALE GENOMIC DNA]</scope>
    <source>
        <strain evidence="8 9">HSR-Est</strain>
    </source>
</reference>
<proteinExistence type="predicted"/>
<organism evidence="8 9">
    <name type="scientific">Halapricum desulfuricans</name>
    <dbReference type="NCBI Taxonomy" id="2841257"/>
    <lineage>
        <taxon>Archaea</taxon>
        <taxon>Methanobacteriati</taxon>
        <taxon>Methanobacteriota</taxon>
        <taxon>Stenosarchaea group</taxon>
        <taxon>Halobacteria</taxon>
        <taxon>Halobacteriales</taxon>
        <taxon>Haloarculaceae</taxon>
        <taxon>Halapricum</taxon>
    </lineage>
</organism>
<evidence type="ECO:0000256" key="6">
    <source>
        <dbReference type="SAM" id="Phobius"/>
    </source>
</evidence>
<evidence type="ECO:0000259" key="7">
    <source>
        <dbReference type="PROSITE" id="PS50850"/>
    </source>
</evidence>
<dbReference type="InterPro" id="IPR050189">
    <property type="entry name" value="MFS_Efflux_Transporters"/>
</dbReference>
<dbReference type="InterPro" id="IPR036259">
    <property type="entry name" value="MFS_trans_sf"/>
</dbReference>
<evidence type="ECO:0000256" key="3">
    <source>
        <dbReference type="ARBA" id="ARBA00022692"/>
    </source>
</evidence>
<evidence type="ECO:0000256" key="1">
    <source>
        <dbReference type="ARBA" id="ARBA00004651"/>
    </source>
</evidence>
<feature type="transmembrane region" description="Helical" evidence="6">
    <location>
        <begin position="145"/>
        <end position="164"/>
    </location>
</feature>
<keyword evidence="4 6" id="KW-1133">Transmembrane helix</keyword>
<evidence type="ECO:0000256" key="2">
    <source>
        <dbReference type="ARBA" id="ARBA00022475"/>
    </source>
</evidence>
<feature type="transmembrane region" description="Helical" evidence="6">
    <location>
        <begin position="250"/>
        <end position="273"/>
    </location>
</feature>
<keyword evidence="3 6" id="KW-0812">Transmembrane</keyword>
<keyword evidence="5 6" id="KW-0472">Membrane</keyword>
<evidence type="ECO:0000313" key="9">
    <source>
        <dbReference type="Proteomes" id="UP000663292"/>
    </source>
</evidence>
<feature type="transmembrane region" description="Helical" evidence="6">
    <location>
        <begin position="325"/>
        <end position="343"/>
    </location>
</feature>
<feature type="transmembrane region" description="Helical" evidence="6">
    <location>
        <begin position="57"/>
        <end position="75"/>
    </location>
</feature>
<feature type="transmembrane region" description="Helical" evidence="6">
    <location>
        <begin position="201"/>
        <end position="230"/>
    </location>
</feature>
<comment type="subcellular location">
    <subcellularLocation>
        <location evidence="1">Cell membrane</location>
        <topology evidence="1">Multi-pass membrane protein</topology>
    </subcellularLocation>
</comment>
<feature type="transmembrane region" description="Helical" evidence="6">
    <location>
        <begin position="121"/>
        <end position="139"/>
    </location>
</feature>
<feature type="domain" description="Major facilitator superfamily (MFS) profile" evidence="7">
    <location>
        <begin position="57"/>
        <end position="455"/>
    </location>
</feature>
<dbReference type="SUPFAM" id="SSF103473">
    <property type="entry name" value="MFS general substrate transporter"/>
    <property type="match status" value="1"/>
</dbReference>
<feature type="transmembrane region" description="Helical" evidence="6">
    <location>
        <begin position="349"/>
        <end position="370"/>
    </location>
</feature>
<feature type="transmembrane region" description="Helical" evidence="6">
    <location>
        <begin position="425"/>
        <end position="450"/>
    </location>
</feature>
<feature type="transmembrane region" description="Helical" evidence="6">
    <location>
        <begin position="382"/>
        <end position="405"/>
    </location>
</feature>
<name>A0A897NSZ2_9EURY</name>
<evidence type="ECO:0000256" key="5">
    <source>
        <dbReference type="ARBA" id="ARBA00023136"/>
    </source>
</evidence>
<dbReference type="Gene3D" id="1.20.1250.20">
    <property type="entry name" value="MFS general substrate transporter like domains"/>
    <property type="match status" value="2"/>
</dbReference>
<protein>
    <submittedName>
        <fullName evidence="8">MFS family permease</fullName>
    </submittedName>
</protein>
<accession>A0A897NSZ2</accession>
<feature type="transmembrane region" description="Helical" evidence="6">
    <location>
        <begin position="293"/>
        <end position="313"/>
    </location>
</feature>
<evidence type="ECO:0000313" key="8">
    <source>
        <dbReference type="EMBL" id="QSG15897.1"/>
    </source>
</evidence>
<keyword evidence="2" id="KW-1003">Cell membrane</keyword>
<dbReference type="Proteomes" id="UP000663292">
    <property type="component" value="Chromosome"/>
</dbReference>
<dbReference type="EMBL" id="CP064791">
    <property type="protein sequence ID" value="QSG15897.1"/>
    <property type="molecule type" value="Genomic_DNA"/>
</dbReference>
<sequence length="455" mass="47403">MLSCPSKVACYRVSLSRIAVERNGLSRTVSNSRHSMNPLRSFQRSIASLRGAGRGRILFAVASGWGLLVGTRMAYPVLLPYIQDTYGLSLSVAGLLVTVLWLGSALGQLPGGILADRYSERRIMAVGLAAVAVALSLVASTNSPVVLFLATGLVGLGLSLYPIARITVLTEIYPNAVGRALGVTMATGDIGQTVLPPAVGFVAAAVAWQLGLGLLVPALLVLAGLVWVVVPDGVVDSQDIELSPDLAREVFAALRTKTMALVTVVLFLYILVWQSFTGFYPTYLAEMKGLSEPVAGSIFALFFGFGVVVKPIAGSAYDRIGMRGSLLAVLVGPVFGLAALPFVEGFWPIVGLTAVISTMLGSGAITQSYLSDAIPADIRGTGLGVVRTTAASLGSLGPVAFGSIAERGPFEIPIPDFIFAGTDALVFSGFDVGYLVFAGLMALIVVLTSLMPDSS</sequence>
<dbReference type="Pfam" id="PF07690">
    <property type="entry name" value="MFS_1"/>
    <property type="match status" value="1"/>
</dbReference>
<dbReference type="PANTHER" id="PTHR43124">
    <property type="entry name" value="PURINE EFFLUX PUMP PBUE"/>
    <property type="match status" value="1"/>
</dbReference>
<dbReference type="InterPro" id="IPR011701">
    <property type="entry name" value="MFS"/>
</dbReference>
<gene>
    <name evidence="8" type="ORF">HSEST_2386</name>
</gene>
<dbReference type="GO" id="GO:0005886">
    <property type="term" value="C:plasma membrane"/>
    <property type="evidence" value="ECO:0007669"/>
    <property type="project" value="UniProtKB-SubCell"/>
</dbReference>
<dbReference type="PROSITE" id="PS50850">
    <property type="entry name" value="MFS"/>
    <property type="match status" value="1"/>
</dbReference>
<keyword evidence="9" id="KW-1185">Reference proteome</keyword>
<evidence type="ECO:0000256" key="4">
    <source>
        <dbReference type="ARBA" id="ARBA00022989"/>
    </source>
</evidence>
<feature type="transmembrane region" description="Helical" evidence="6">
    <location>
        <begin position="87"/>
        <end position="109"/>
    </location>
</feature>
<dbReference type="PANTHER" id="PTHR43124:SF3">
    <property type="entry name" value="CHLORAMPHENICOL EFFLUX PUMP RV0191"/>
    <property type="match status" value="1"/>
</dbReference>
<dbReference type="AlphaFoldDB" id="A0A897NSZ2"/>
<dbReference type="InterPro" id="IPR020846">
    <property type="entry name" value="MFS_dom"/>
</dbReference>
<dbReference type="GO" id="GO:0022857">
    <property type="term" value="F:transmembrane transporter activity"/>
    <property type="evidence" value="ECO:0007669"/>
    <property type="project" value="InterPro"/>
</dbReference>